<dbReference type="Proteomes" id="UP000325780">
    <property type="component" value="Unassembled WGS sequence"/>
</dbReference>
<organism evidence="7 8">
    <name type="scientific">Aspergillus avenaceus</name>
    <dbReference type="NCBI Taxonomy" id="36643"/>
    <lineage>
        <taxon>Eukaryota</taxon>
        <taxon>Fungi</taxon>
        <taxon>Dikarya</taxon>
        <taxon>Ascomycota</taxon>
        <taxon>Pezizomycotina</taxon>
        <taxon>Eurotiomycetes</taxon>
        <taxon>Eurotiomycetidae</taxon>
        <taxon>Eurotiales</taxon>
        <taxon>Aspergillaceae</taxon>
        <taxon>Aspergillus</taxon>
        <taxon>Aspergillus subgen. Circumdati</taxon>
    </lineage>
</organism>
<dbReference type="SMART" id="SM00102">
    <property type="entry name" value="ADF"/>
    <property type="match status" value="1"/>
</dbReference>
<dbReference type="GO" id="GO:0003779">
    <property type="term" value="F:actin binding"/>
    <property type="evidence" value="ECO:0007669"/>
    <property type="project" value="UniProtKB-KW"/>
</dbReference>
<dbReference type="CDD" id="cd11286">
    <property type="entry name" value="ADF_cofilin_like"/>
    <property type="match status" value="1"/>
</dbReference>
<reference evidence="7 8" key="1">
    <citation type="submission" date="2019-04" db="EMBL/GenBank/DDBJ databases">
        <title>Friends and foes A comparative genomics study of 23 Aspergillus species from section Flavi.</title>
        <authorList>
            <consortium name="DOE Joint Genome Institute"/>
            <person name="Kjaerbolling I."/>
            <person name="Vesth T."/>
            <person name="Frisvad J.C."/>
            <person name="Nybo J.L."/>
            <person name="Theobald S."/>
            <person name="Kildgaard S."/>
            <person name="Isbrandt T."/>
            <person name="Kuo A."/>
            <person name="Sato A."/>
            <person name="Lyhne E.K."/>
            <person name="Kogle M.E."/>
            <person name="Wiebenga A."/>
            <person name="Kun R.S."/>
            <person name="Lubbers R.J."/>
            <person name="Makela M.R."/>
            <person name="Barry K."/>
            <person name="Chovatia M."/>
            <person name="Clum A."/>
            <person name="Daum C."/>
            <person name="Haridas S."/>
            <person name="He G."/>
            <person name="LaButti K."/>
            <person name="Lipzen A."/>
            <person name="Mondo S."/>
            <person name="Riley R."/>
            <person name="Salamov A."/>
            <person name="Simmons B.A."/>
            <person name="Magnuson J.K."/>
            <person name="Henrissat B."/>
            <person name="Mortensen U.H."/>
            <person name="Larsen T.O."/>
            <person name="Devries R.P."/>
            <person name="Grigoriev I.V."/>
            <person name="Machida M."/>
            <person name="Baker S.E."/>
            <person name="Andersen M.R."/>
        </authorList>
    </citation>
    <scope>NUCLEOTIDE SEQUENCE [LARGE SCALE GENOMIC DNA]</scope>
    <source>
        <strain evidence="7 8">IBT 18842</strain>
    </source>
</reference>
<gene>
    <name evidence="7" type="ORF">BDV25DRAFT_150146</name>
</gene>
<evidence type="ECO:0000256" key="4">
    <source>
        <dbReference type="ARBA" id="ARBA00023203"/>
    </source>
</evidence>
<dbReference type="SUPFAM" id="SSF55753">
    <property type="entry name" value="Actin depolymerizing proteins"/>
    <property type="match status" value="1"/>
</dbReference>
<proteinExistence type="inferred from homology"/>
<evidence type="ECO:0000256" key="5">
    <source>
        <dbReference type="ARBA" id="ARBA00032427"/>
    </source>
</evidence>
<keyword evidence="8" id="KW-1185">Reference proteome</keyword>
<dbReference type="GO" id="GO:0030042">
    <property type="term" value="P:actin filament depolymerization"/>
    <property type="evidence" value="ECO:0007669"/>
    <property type="project" value="InterPro"/>
</dbReference>
<evidence type="ECO:0000259" key="6">
    <source>
        <dbReference type="PROSITE" id="PS51263"/>
    </source>
</evidence>
<dbReference type="InterPro" id="IPR017904">
    <property type="entry name" value="ADF/Cofilin"/>
</dbReference>
<keyword evidence="4" id="KW-0009">Actin-binding</keyword>
<dbReference type="AlphaFoldDB" id="A0A5N6U395"/>
<dbReference type="GO" id="GO:0016363">
    <property type="term" value="C:nuclear matrix"/>
    <property type="evidence" value="ECO:0007669"/>
    <property type="project" value="UniProtKB-SubCell"/>
</dbReference>
<dbReference type="InterPro" id="IPR002108">
    <property type="entry name" value="ADF-H"/>
</dbReference>
<evidence type="ECO:0000313" key="7">
    <source>
        <dbReference type="EMBL" id="KAE8153044.1"/>
    </source>
</evidence>
<evidence type="ECO:0000313" key="8">
    <source>
        <dbReference type="Proteomes" id="UP000325780"/>
    </source>
</evidence>
<dbReference type="EMBL" id="ML742044">
    <property type="protein sequence ID" value="KAE8153044.1"/>
    <property type="molecule type" value="Genomic_DNA"/>
</dbReference>
<accession>A0A5N6U395</accession>
<dbReference type="InterPro" id="IPR029006">
    <property type="entry name" value="ADF-H/Gelsolin-like_dom_sf"/>
</dbReference>
<sequence>MSMPSGVSITNECFTSFNDLRSKRGASKPKFIIYKISDDATSVVVDEVSTDPDYETFLQKLSSSADDRGNLTPRYAVYDVEYDLGEDGKRCRTVFISWVPSNTPIKLCMLYASTKEQLRHALDVKTVSSC</sequence>
<name>A0A5N6U395_ASPAV</name>
<evidence type="ECO:0000256" key="3">
    <source>
        <dbReference type="ARBA" id="ARBA00015630"/>
    </source>
</evidence>
<dbReference type="PROSITE" id="PS51263">
    <property type="entry name" value="ADF_H"/>
    <property type="match status" value="1"/>
</dbReference>
<dbReference type="PANTHER" id="PTHR11913">
    <property type="entry name" value="COFILIN-RELATED"/>
    <property type="match status" value="1"/>
</dbReference>
<evidence type="ECO:0000256" key="1">
    <source>
        <dbReference type="ARBA" id="ARBA00004109"/>
    </source>
</evidence>
<dbReference type="Pfam" id="PF00241">
    <property type="entry name" value="Cofilin_ADF"/>
    <property type="match status" value="1"/>
</dbReference>
<protein>
    <recommendedName>
        <fullName evidence="3">Cofilin</fullName>
    </recommendedName>
    <alternativeName>
        <fullName evidence="5">Actin-depolymerizing factor 1</fullName>
    </alternativeName>
</protein>
<feature type="domain" description="ADF-H" evidence="6">
    <location>
        <begin position="6"/>
        <end position="130"/>
    </location>
</feature>
<comment type="subcellular location">
    <subcellularLocation>
        <location evidence="1">Nucleus matrix</location>
    </subcellularLocation>
</comment>
<evidence type="ECO:0000256" key="2">
    <source>
        <dbReference type="ARBA" id="ARBA00006844"/>
    </source>
</evidence>
<dbReference type="GO" id="GO:0015629">
    <property type="term" value="C:actin cytoskeleton"/>
    <property type="evidence" value="ECO:0007669"/>
    <property type="project" value="InterPro"/>
</dbReference>
<comment type="similarity">
    <text evidence="2">Belongs to the actin-binding proteins ADF family.</text>
</comment>
<dbReference type="Gene3D" id="3.40.20.10">
    <property type="entry name" value="Severin"/>
    <property type="match status" value="1"/>
</dbReference>
<dbReference type="OrthoDB" id="10249245at2759"/>